<gene>
    <name evidence="8" type="ORF">DVH24_024956</name>
</gene>
<dbReference type="PROSITE" id="PS51698">
    <property type="entry name" value="U_BOX"/>
    <property type="match status" value="1"/>
</dbReference>
<keyword evidence="4" id="KW-0808">Transferase</keyword>
<comment type="catalytic activity">
    <reaction evidence="1">
        <text>S-ubiquitinyl-[E2 ubiquitin-conjugating enzyme]-L-cysteine + [acceptor protein]-L-lysine = [E2 ubiquitin-conjugating enzyme]-L-cysteine + N(6)-ubiquitinyl-[acceptor protein]-L-lysine.</text>
        <dbReference type="EC" id="2.3.2.27"/>
    </reaction>
</comment>
<dbReference type="InterPro" id="IPR045210">
    <property type="entry name" value="RING-Ubox_PUB"/>
</dbReference>
<comment type="pathway">
    <text evidence="2">Protein modification; protein ubiquitination.</text>
</comment>
<dbReference type="PANTHER" id="PTHR45958">
    <property type="entry name" value="RING-TYPE E3 UBIQUITIN TRANSFERASE"/>
    <property type="match status" value="1"/>
</dbReference>
<dbReference type="InterPro" id="IPR052608">
    <property type="entry name" value="U-box_domain_protein"/>
</dbReference>
<organism evidence="8 9">
    <name type="scientific">Malus domestica</name>
    <name type="common">Apple</name>
    <name type="synonym">Pyrus malus</name>
    <dbReference type="NCBI Taxonomy" id="3750"/>
    <lineage>
        <taxon>Eukaryota</taxon>
        <taxon>Viridiplantae</taxon>
        <taxon>Streptophyta</taxon>
        <taxon>Embryophyta</taxon>
        <taxon>Tracheophyta</taxon>
        <taxon>Spermatophyta</taxon>
        <taxon>Magnoliopsida</taxon>
        <taxon>eudicotyledons</taxon>
        <taxon>Gunneridae</taxon>
        <taxon>Pentapetalae</taxon>
        <taxon>rosids</taxon>
        <taxon>fabids</taxon>
        <taxon>Rosales</taxon>
        <taxon>Rosaceae</taxon>
        <taxon>Amygdaloideae</taxon>
        <taxon>Maleae</taxon>
        <taxon>Malus</taxon>
    </lineage>
</organism>
<name>A0A498JNV5_MALDO</name>
<evidence type="ECO:0000256" key="2">
    <source>
        <dbReference type="ARBA" id="ARBA00004906"/>
    </source>
</evidence>
<dbReference type="SMART" id="SM00185">
    <property type="entry name" value="ARM"/>
    <property type="match status" value="8"/>
</dbReference>
<proteinExistence type="predicted"/>
<dbReference type="Pfam" id="PF04564">
    <property type="entry name" value="U-box"/>
    <property type="match status" value="1"/>
</dbReference>
<sequence>MTWQNLHGSLAAWARRAYGQRTALTRSSACIFQQRAASYLSWLKFGSDGAEEMANDSVISASFVQVSELLFETVHVGKEVLVQKESFKVLSMYLEPTSSILKELSKQNIECSESLANALKILNREGEVAKQLALDCSKRNKVYLLINCRNIVKALERSTKEIGRALGLIPLASLDVSSGISSQISKLCKNMLDVEYRAAVAEEEIVDKLELGIQEQNADPSRAKNLLVRIAEALGISDDQSALENELEEFKRELDDTNRKDLEEDLPMEQIIALLEKANATSSAGDKEKEYFEKRNSLGKQPLEPLQKFQCPLSHDIMEDPVETSSRHTFERSEIEKWFAEGNTNCPVTSIPVDTSVLQPNKALKRSIEEWKERNTIFAIVSIKPKLQLNEEQEQEVLQSLDNLQNFYMERELHREWVTIEGYIPVLIRLLGSKSREIRKRALAIVLILAKDGEENKGRIIKVDNALESIVRSLARRNEESKLALQLLLVLSATRAARDLMGNVQGCILLLVTMLSSEDSQVIRDVNELLENLSFVDQNIIQMAKANYFKPLLKLLSSGVEDVKMLMARTLSEIELTDHNKLSIVKDGVLGQLLELLSQGDTEKRKVGVKALLHLSNLPQNGLQMVREGAAGPLFELLYSHSLLSPTLREQVAETIMHLATSTATQEAAQEQVSLLGSEEEIFKLFSLISLTGPDIQINILKTFHAMCQSSSGFDIRLKLRQLSAVQVLVQLCEADSPTVRANALNLFLSLTEDGEGSTFLEHVSQRCVETLLRIIKSSNDVEEIAAAMGIIANLPKDAQMAQWLVDAEAVEIICNCLTDGNRDALYRRRATESAVGALCHFTVSTNQEWQKKIAEAGIIPVLVQLLTSGTSLTKQYAAISLKQLSESSKSLSKPIKKRAVFLRCFSALELGCPAHQGICTVESSFCIVKANAVEPLVKLLGEEDFGACEASLDALLTLLDDQGIEHGSKVLDEVKAIAPIIKLLSSQVPSLQGKSLKALEMIFRVNELNLKYGTSAHMALVDITQMKNSDMKSLAAKVLAQLGVLGKQSSYF</sequence>
<dbReference type="Gene3D" id="1.25.10.10">
    <property type="entry name" value="Leucine-rich Repeat Variant"/>
    <property type="match status" value="2"/>
</dbReference>
<reference evidence="8 9" key="1">
    <citation type="submission" date="2018-10" db="EMBL/GenBank/DDBJ databases">
        <title>A high-quality apple genome assembly.</title>
        <authorList>
            <person name="Hu J."/>
        </authorList>
    </citation>
    <scope>NUCLEOTIDE SEQUENCE [LARGE SCALE GENOMIC DNA]</scope>
    <source>
        <strain evidence="9">cv. HFTH1</strain>
        <tissue evidence="8">Young leaf</tissue>
    </source>
</reference>
<feature type="domain" description="U-box" evidence="7">
    <location>
        <begin position="304"/>
        <end position="378"/>
    </location>
</feature>
<dbReference type="PANTHER" id="PTHR45958:SF8">
    <property type="entry name" value="U-BOX DOMAIN-CONTAINING PROTEIN 44-LIKE"/>
    <property type="match status" value="1"/>
</dbReference>
<dbReference type="EC" id="2.3.2.27" evidence="3"/>
<dbReference type="SUPFAM" id="SSF48371">
    <property type="entry name" value="ARM repeat"/>
    <property type="match status" value="3"/>
</dbReference>
<dbReference type="InterPro" id="IPR000225">
    <property type="entry name" value="Armadillo"/>
</dbReference>
<dbReference type="SMART" id="SM00504">
    <property type="entry name" value="Ubox"/>
    <property type="match status" value="1"/>
</dbReference>
<evidence type="ECO:0000313" key="8">
    <source>
        <dbReference type="EMBL" id="RXH95272.1"/>
    </source>
</evidence>
<dbReference type="CDD" id="cd16664">
    <property type="entry name" value="RING-Ubox_PUB"/>
    <property type="match status" value="1"/>
</dbReference>
<dbReference type="Proteomes" id="UP000290289">
    <property type="component" value="Chromosome 7"/>
</dbReference>
<keyword evidence="9" id="KW-1185">Reference proteome</keyword>
<dbReference type="GO" id="GO:0016567">
    <property type="term" value="P:protein ubiquitination"/>
    <property type="evidence" value="ECO:0007669"/>
    <property type="project" value="UniProtKB-UniPathway"/>
</dbReference>
<accession>A0A498JNV5</accession>
<keyword evidence="5" id="KW-0677">Repeat</keyword>
<feature type="coiled-coil region" evidence="6">
    <location>
        <begin position="233"/>
        <end position="260"/>
    </location>
</feature>
<evidence type="ECO:0000256" key="6">
    <source>
        <dbReference type="SAM" id="Coils"/>
    </source>
</evidence>
<keyword evidence="6" id="KW-0175">Coiled coil</keyword>
<evidence type="ECO:0000256" key="3">
    <source>
        <dbReference type="ARBA" id="ARBA00012483"/>
    </source>
</evidence>
<dbReference type="Gene3D" id="3.30.40.10">
    <property type="entry name" value="Zinc/RING finger domain, C3HC4 (zinc finger)"/>
    <property type="match status" value="1"/>
</dbReference>
<dbReference type="GO" id="GO:0061630">
    <property type="term" value="F:ubiquitin protein ligase activity"/>
    <property type="evidence" value="ECO:0007669"/>
    <property type="project" value="UniProtKB-EC"/>
</dbReference>
<dbReference type="SUPFAM" id="SSF57850">
    <property type="entry name" value="RING/U-box"/>
    <property type="match status" value="1"/>
</dbReference>
<evidence type="ECO:0000256" key="1">
    <source>
        <dbReference type="ARBA" id="ARBA00000900"/>
    </source>
</evidence>
<dbReference type="UniPathway" id="UPA00143"/>
<comment type="caution">
    <text evidence="8">The sequence shown here is derived from an EMBL/GenBank/DDBJ whole genome shotgun (WGS) entry which is preliminary data.</text>
</comment>
<dbReference type="InterPro" id="IPR003613">
    <property type="entry name" value="Ubox_domain"/>
</dbReference>
<dbReference type="InterPro" id="IPR016024">
    <property type="entry name" value="ARM-type_fold"/>
</dbReference>
<evidence type="ECO:0000256" key="4">
    <source>
        <dbReference type="ARBA" id="ARBA00022679"/>
    </source>
</evidence>
<evidence type="ECO:0000256" key="5">
    <source>
        <dbReference type="ARBA" id="ARBA00022737"/>
    </source>
</evidence>
<dbReference type="EMBL" id="RDQH01000333">
    <property type="protein sequence ID" value="RXH95272.1"/>
    <property type="molecule type" value="Genomic_DNA"/>
</dbReference>
<dbReference type="AlphaFoldDB" id="A0A498JNV5"/>
<evidence type="ECO:0000313" key="9">
    <source>
        <dbReference type="Proteomes" id="UP000290289"/>
    </source>
</evidence>
<protein>
    <recommendedName>
        <fullName evidence="3">RING-type E3 ubiquitin transferase</fullName>
        <ecNumber evidence="3">2.3.2.27</ecNumber>
    </recommendedName>
</protein>
<dbReference type="InterPro" id="IPR011989">
    <property type="entry name" value="ARM-like"/>
</dbReference>
<evidence type="ECO:0000259" key="7">
    <source>
        <dbReference type="PROSITE" id="PS51698"/>
    </source>
</evidence>
<dbReference type="InterPro" id="IPR013083">
    <property type="entry name" value="Znf_RING/FYVE/PHD"/>
</dbReference>